<dbReference type="SUPFAM" id="SSF158397">
    <property type="entry name" value="TM1646-like"/>
    <property type="match status" value="1"/>
</dbReference>
<dbReference type="OrthoDB" id="2081713at2"/>
<dbReference type="Proteomes" id="UP000034076">
    <property type="component" value="Unassembled WGS sequence"/>
</dbReference>
<dbReference type="Pfam" id="PF03885">
    <property type="entry name" value="DUF327"/>
    <property type="match status" value="1"/>
</dbReference>
<dbReference type="InterPro" id="IPR005585">
    <property type="entry name" value="DUF327"/>
</dbReference>
<dbReference type="InterPro" id="IPR024042">
    <property type="entry name" value="TM1646-like_dom_sf"/>
</dbReference>
<keyword evidence="2" id="KW-1185">Reference proteome</keyword>
<comment type="caution">
    <text evidence="1">The sequence shown here is derived from an EMBL/GenBank/DDBJ whole genome shotgun (WGS) entry which is preliminary data.</text>
</comment>
<dbReference type="RefSeq" id="WP_046443821.1">
    <property type="nucleotide sequence ID" value="NZ_CAUERS010000100.1"/>
</dbReference>
<dbReference type="AlphaFoldDB" id="A0A0M2NEB0"/>
<name>A0A0M2NEB0_9FIRM</name>
<dbReference type="STRING" id="270498.CHK_1969"/>
<accession>A0A0M2NEB0</accession>
<dbReference type="EMBL" id="LAYJ01000105">
    <property type="protein sequence ID" value="KKI50503.1"/>
    <property type="molecule type" value="Genomic_DNA"/>
</dbReference>
<evidence type="ECO:0000313" key="2">
    <source>
        <dbReference type="Proteomes" id="UP000034076"/>
    </source>
</evidence>
<organism evidence="1 2">
    <name type="scientific">Christensenella hongkongensis</name>
    <dbReference type="NCBI Taxonomy" id="270498"/>
    <lineage>
        <taxon>Bacteria</taxon>
        <taxon>Bacillati</taxon>
        <taxon>Bacillota</taxon>
        <taxon>Clostridia</taxon>
        <taxon>Christensenellales</taxon>
        <taxon>Christensenellaceae</taxon>
        <taxon>Christensenella</taxon>
    </lineage>
</organism>
<protein>
    <submittedName>
        <fullName evidence="1">DUF327 domain-containing protein</fullName>
    </submittedName>
</protein>
<sequence>MKVQTINSLSMETIARNDAEISNPLDGELVFRSQMTKETNSAYMKHVSQLVADIEKQGTKLGQRADMGELQKYREMITRLINETVSNGFAFCKESKFGVNGRSKIFAMIKTVNGKLDGMTKKLLEQEKENISFLDDIDDIRGLLVDMFL</sequence>
<dbReference type="Gene3D" id="1.20.120.490">
    <property type="entry name" value="Hypothetical protein TM1646-like domain"/>
    <property type="match status" value="1"/>
</dbReference>
<gene>
    <name evidence="1" type="ORF">CHK_1969</name>
</gene>
<reference evidence="1 2" key="1">
    <citation type="submission" date="2015-04" db="EMBL/GenBank/DDBJ databases">
        <title>Draft genome sequence of bacteremic isolate Catabacter hongkongensis type strain HKU16T.</title>
        <authorList>
            <person name="Lau S.K."/>
            <person name="Teng J.L."/>
            <person name="Huang Y."/>
            <person name="Curreem S.O."/>
            <person name="Tsui S.K."/>
            <person name="Woo P.C."/>
        </authorList>
    </citation>
    <scope>NUCLEOTIDE SEQUENCE [LARGE SCALE GENOMIC DNA]</scope>
    <source>
        <strain evidence="1 2">HKU16</strain>
    </source>
</reference>
<proteinExistence type="predicted"/>
<evidence type="ECO:0000313" key="1">
    <source>
        <dbReference type="EMBL" id="KKI50503.1"/>
    </source>
</evidence>